<feature type="transmembrane region" description="Helical" evidence="6">
    <location>
        <begin position="554"/>
        <end position="582"/>
    </location>
</feature>
<accession>A0A3E2TR47</accession>
<evidence type="ECO:0000256" key="4">
    <source>
        <dbReference type="ARBA" id="ARBA00022989"/>
    </source>
</evidence>
<feature type="transmembrane region" description="Helical" evidence="6">
    <location>
        <begin position="21"/>
        <end position="42"/>
    </location>
</feature>
<feature type="transmembrane region" description="Helical" evidence="6">
    <location>
        <begin position="199"/>
        <end position="218"/>
    </location>
</feature>
<dbReference type="PANTHER" id="PTHR46795">
    <property type="entry name" value="ABC TRANSPORTER PERMEASE-RELATED-RELATED"/>
    <property type="match status" value="1"/>
</dbReference>
<dbReference type="Pfam" id="PF02687">
    <property type="entry name" value="FtsX"/>
    <property type="match status" value="1"/>
</dbReference>
<comment type="caution">
    <text evidence="8">The sequence shown here is derived from an EMBL/GenBank/DDBJ whole genome shotgun (WGS) entry which is preliminary data.</text>
</comment>
<dbReference type="Proteomes" id="UP000260773">
    <property type="component" value="Unassembled WGS sequence"/>
</dbReference>
<evidence type="ECO:0000313" key="8">
    <source>
        <dbReference type="EMBL" id="RGB81080.1"/>
    </source>
</evidence>
<feature type="transmembrane region" description="Helical" evidence="6">
    <location>
        <begin position="230"/>
        <end position="257"/>
    </location>
</feature>
<evidence type="ECO:0000259" key="7">
    <source>
        <dbReference type="Pfam" id="PF02687"/>
    </source>
</evidence>
<proteinExistence type="inferred from homology"/>
<sequence>MRKSFYPKMAWSGISHNRKLYIPYFFTCIAMVMMFYIIDALSVSSVLVRIRGGETMQSMLNLGKWIIGLFTLIFLFYTNSFLNKRRSREYGLYNVLGMDKRNLAHIHFWETAIIAGISLVAGLIFGIVFSKLAELWMVNILNGQTDFKLRIEGSAIRETILVFLVIFILILLSALRKMTMARPMELLRNEHTGEKPPKGNWLLALVGIVALAIAYGLAVTIEDPIEALTWFFAAVILVIVATYMLFIAGSVTLCRILQKNKGFYYRKQHFISIASMSYRMKRNGAGLASICVLSTMVLVMLSSTICLYAGVESIMRERYPRDLSYEVHVSAPKYLNEESEANWRQLMEETLHESHLTASDVLEYTSAFFYGKLEGQNFRMKDELMDMETNESTAFNVDEVYVAPLSVYNRVTGEKETLDAGEALVAVYGGSYENNTDTLSIHNDIHFNVKKVISNFKAIHMDGSVSTKVYYIFVPDFDEVAEKLAQYNMAQYMTENMENVYFKCYYGCNLDGSDDAQMAAEGILNNKFAALNASQQEGIDYVSYESYAFNKESFYGTFGGLLVLGILLGIVFVFAAILIMYYKQVTEGYEDQSGFVVMQKVGMTKKDIRQSINSQILIVFFAPLLLAGLHLLFAFPMISKLLLLFGLNRTQFLAMVALGCYLMFAVFYIIVYKMTSGVYYQIVSANNK</sequence>
<feature type="transmembrane region" description="Helical" evidence="6">
    <location>
        <begin position="62"/>
        <end position="82"/>
    </location>
</feature>
<dbReference type="EMBL" id="QVEP01000007">
    <property type="protein sequence ID" value="RGB81080.1"/>
    <property type="molecule type" value="Genomic_DNA"/>
</dbReference>
<keyword evidence="3 6" id="KW-0812">Transmembrane</keyword>
<reference evidence="8 9" key="1">
    <citation type="submission" date="2018-08" db="EMBL/GenBank/DDBJ databases">
        <title>A genome reference for cultivated species of the human gut microbiota.</title>
        <authorList>
            <person name="Zou Y."/>
            <person name="Xue W."/>
            <person name="Luo G."/>
        </authorList>
    </citation>
    <scope>NUCLEOTIDE SEQUENCE [LARGE SCALE GENOMIC DNA]</scope>
    <source>
        <strain evidence="8 9">AF45-17</strain>
    </source>
</reference>
<dbReference type="GO" id="GO:0005886">
    <property type="term" value="C:plasma membrane"/>
    <property type="evidence" value="ECO:0007669"/>
    <property type="project" value="UniProtKB-SubCell"/>
</dbReference>
<protein>
    <submittedName>
        <fullName evidence="8">ABC transporter permease</fullName>
    </submittedName>
</protein>
<feature type="transmembrane region" description="Helical" evidence="6">
    <location>
        <begin position="160"/>
        <end position="178"/>
    </location>
</feature>
<gene>
    <name evidence="8" type="ORF">DW070_04670</name>
</gene>
<dbReference type="PIRSF" id="PIRSF018968">
    <property type="entry name" value="ABC_permease_BceB"/>
    <property type="match status" value="1"/>
</dbReference>
<feature type="transmembrane region" description="Helical" evidence="6">
    <location>
        <begin position="650"/>
        <end position="671"/>
    </location>
</feature>
<organism evidence="8 9">
    <name type="scientific">Coprococcus catus</name>
    <dbReference type="NCBI Taxonomy" id="116085"/>
    <lineage>
        <taxon>Bacteria</taxon>
        <taxon>Bacillati</taxon>
        <taxon>Bacillota</taxon>
        <taxon>Clostridia</taxon>
        <taxon>Lachnospirales</taxon>
        <taxon>Lachnospiraceae</taxon>
        <taxon>Coprococcus</taxon>
    </lineage>
</organism>
<dbReference type="InterPro" id="IPR003838">
    <property type="entry name" value="ABC3_permease_C"/>
</dbReference>
<keyword evidence="4 6" id="KW-1133">Transmembrane helix</keyword>
<dbReference type="PANTHER" id="PTHR46795:SF3">
    <property type="entry name" value="ABC TRANSPORTER PERMEASE"/>
    <property type="match status" value="1"/>
</dbReference>
<keyword evidence="5 6" id="KW-0472">Membrane</keyword>
<comment type="similarity">
    <text evidence="6">Belongs to the ABC-4 integral membrane protein family.</text>
</comment>
<evidence type="ECO:0000256" key="5">
    <source>
        <dbReference type="ARBA" id="ARBA00023136"/>
    </source>
</evidence>
<dbReference type="InterPro" id="IPR052536">
    <property type="entry name" value="ABC-4_Integral_Memb_Prot"/>
</dbReference>
<name>A0A3E2TR47_9FIRM</name>
<evidence type="ECO:0000256" key="1">
    <source>
        <dbReference type="ARBA" id="ARBA00004651"/>
    </source>
</evidence>
<evidence type="ECO:0000256" key="3">
    <source>
        <dbReference type="ARBA" id="ARBA00022692"/>
    </source>
</evidence>
<evidence type="ECO:0000256" key="6">
    <source>
        <dbReference type="PIRNR" id="PIRNR018968"/>
    </source>
</evidence>
<dbReference type="RefSeq" id="WP_117527445.1">
    <property type="nucleotide sequence ID" value="NZ_JAQDKA010000011.1"/>
</dbReference>
<comment type="subcellular location">
    <subcellularLocation>
        <location evidence="1 6">Cell membrane</location>
        <topology evidence="1 6">Multi-pass membrane protein</topology>
    </subcellularLocation>
</comment>
<keyword evidence="2 6" id="KW-1003">Cell membrane</keyword>
<evidence type="ECO:0000313" key="9">
    <source>
        <dbReference type="Proteomes" id="UP000260773"/>
    </source>
</evidence>
<evidence type="ECO:0000256" key="2">
    <source>
        <dbReference type="ARBA" id="ARBA00022475"/>
    </source>
</evidence>
<feature type="domain" description="ABC3 transporter permease C-terminal" evidence="7">
    <location>
        <begin position="66"/>
        <end position="178"/>
    </location>
</feature>
<dbReference type="AlphaFoldDB" id="A0A3E2TR47"/>
<feature type="transmembrane region" description="Helical" evidence="6">
    <location>
        <begin position="103"/>
        <end position="129"/>
    </location>
</feature>
<keyword evidence="6" id="KW-0813">Transport</keyword>
<feature type="transmembrane region" description="Helical" evidence="6">
    <location>
        <begin position="616"/>
        <end position="638"/>
    </location>
</feature>
<dbReference type="GO" id="GO:0055085">
    <property type="term" value="P:transmembrane transport"/>
    <property type="evidence" value="ECO:0007669"/>
    <property type="project" value="UniProtKB-UniRule"/>
</dbReference>
<dbReference type="InterPro" id="IPR027022">
    <property type="entry name" value="ABC_permease_BceB-typ"/>
</dbReference>
<feature type="transmembrane region" description="Helical" evidence="6">
    <location>
        <begin position="285"/>
        <end position="311"/>
    </location>
</feature>